<proteinExistence type="predicted"/>
<dbReference type="EMBL" id="KY052830">
    <property type="protein sequence ID" value="ASF00350.1"/>
    <property type="molecule type" value="Genomic_DNA"/>
</dbReference>
<reference evidence="1" key="2">
    <citation type="journal article" date="2017" name="Nat. Commun.">
        <title>Single-virus genomics reveals hidden cosmopolitan and abundant viruses.</title>
        <authorList>
            <person name="Martinez-Hernandez F."/>
            <person name="Fornas O."/>
            <person name="Lluesma Gomez M."/>
            <person name="Bolduc B."/>
            <person name="de la Cruz Pena M.J."/>
            <person name="Martinez J.M."/>
            <person name="Anton J."/>
            <person name="Gasol J.M."/>
            <person name="Rosselli R."/>
            <person name="Rodriguez-Valera F."/>
            <person name="Sullivan M.B."/>
            <person name="Acinas S.G."/>
            <person name="Martinez-Garcia M."/>
        </authorList>
    </citation>
    <scope>NUCLEOTIDE SEQUENCE</scope>
</reference>
<protein>
    <submittedName>
        <fullName evidence="1">Uncharacterized protein</fullName>
    </submittedName>
</protein>
<organism evidence="1">
    <name type="scientific">uncultured virus</name>
    <dbReference type="NCBI Taxonomy" id="340016"/>
    <lineage>
        <taxon>Viruses</taxon>
        <taxon>environmental samples</taxon>
    </lineage>
</organism>
<name>A0A218MM38_9VIRU</name>
<evidence type="ECO:0000313" key="1">
    <source>
        <dbReference type="EMBL" id="ASF00350.1"/>
    </source>
</evidence>
<accession>A0A218MM38</accession>
<reference evidence="1" key="1">
    <citation type="submission" date="2016-10" db="EMBL/GenBank/DDBJ databases">
        <authorList>
            <person name="Varghese N."/>
        </authorList>
    </citation>
    <scope>NUCLEOTIDE SEQUENCE</scope>
</reference>
<sequence length="65" mass="7914">MPKERIDKVYQYNWRYNMVEYYRGFKNKKESKKFVGMKSGIYRGVKWYEASSTSDTNEKRIEGVD</sequence>